<dbReference type="InterPro" id="IPR027383">
    <property type="entry name" value="Znf_put"/>
</dbReference>
<evidence type="ECO:0000259" key="1">
    <source>
        <dbReference type="Pfam" id="PF13490"/>
    </source>
</evidence>
<name>A0A1J5R534_9ZZZZ</name>
<accession>A0A1J5R534</accession>
<proteinExistence type="predicted"/>
<organism evidence="2">
    <name type="scientific">mine drainage metagenome</name>
    <dbReference type="NCBI Taxonomy" id="410659"/>
    <lineage>
        <taxon>unclassified sequences</taxon>
        <taxon>metagenomes</taxon>
        <taxon>ecological metagenomes</taxon>
    </lineage>
</organism>
<protein>
    <recommendedName>
        <fullName evidence="1">Putative zinc-finger domain-containing protein</fullName>
    </recommendedName>
</protein>
<dbReference type="EMBL" id="MLJW01000588">
    <property type="protein sequence ID" value="OIQ84835.1"/>
    <property type="molecule type" value="Genomic_DNA"/>
</dbReference>
<dbReference type="Gene3D" id="1.10.10.1320">
    <property type="entry name" value="Anti-sigma factor, zinc-finger domain"/>
    <property type="match status" value="1"/>
</dbReference>
<dbReference type="AlphaFoldDB" id="A0A1J5R534"/>
<reference evidence="2" key="1">
    <citation type="submission" date="2016-10" db="EMBL/GenBank/DDBJ databases">
        <title>Sequence of Gallionella enrichment culture.</title>
        <authorList>
            <person name="Poehlein A."/>
            <person name="Muehling M."/>
            <person name="Daniel R."/>
        </authorList>
    </citation>
    <scope>NUCLEOTIDE SEQUENCE</scope>
</reference>
<dbReference type="Pfam" id="PF13490">
    <property type="entry name" value="zf-HC2"/>
    <property type="match status" value="1"/>
</dbReference>
<gene>
    <name evidence="2" type="ORF">GALL_333460</name>
</gene>
<sequence>MLSRSGCLRVTRVLQSYLDGEVDAATSAIVAQHLDECRRCGLEASTYRTIKSAITQVGHDAAPVDPAAVERLRGFAHDLAEPRH</sequence>
<comment type="caution">
    <text evidence="2">The sequence shown here is derived from an EMBL/GenBank/DDBJ whole genome shotgun (WGS) entry which is preliminary data.</text>
</comment>
<dbReference type="InterPro" id="IPR041916">
    <property type="entry name" value="Anti_sigma_zinc_sf"/>
</dbReference>
<evidence type="ECO:0000313" key="2">
    <source>
        <dbReference type="EMBL" id="OIQ84835.1"/>
    </source>
</evidence>
<feature type="domain" description="Putative zinc-finger" evidence="1">
    <location>
        <begin position="7"/>
        <end position="40"/>
    </location>
</feature>